<dbReference type="STRING" id="697581.TCARB_1420"/>
<dbReference type="Proteomes" id="UP000266720">
    <property type="component" value="Chromosome"/>
</dbReference>
<evidence type="ECO:0000313" key="3">
    <source>
        <dbReference type="Proteomes" id="UP000266720"/>
    </source>
</evidence>
<accession>A0A3G1A6B3</accession>
<name>A0A3G1A6B3_9CREN</name>
<sequence>MEKHKPILLFLLLVLTLPQQFLLPQPAEQQAPEIFFSNIENKTILFGGTVKTHGVGLPFFGITSGEWRATFFAEIPGYIVNAVECANKSFFVGTIYVDGFPAILLVEVSPREEPKLISIYADLPLFGVDLLPLNDTLYIAGYVYRYRPVRESDIIIIKYNVTTGKIIDSIVFGSVAFDDYPKRIFYDGRSILVAGDTYAYNVSQSDIFIARLTPDLRLLGDMAVGGAGRENLEDALLARDGSIILVGTTVGGDGTPDAFIVKVSDVGGIQYLEAVAGYRNEYAISVSALNDSYIVTLYGEFEEEKTYTLLLSYPQQAYWNTMPQTIYIVNSSLGTPTPLKTHNNGFAFQAGNALVTIAEEKEALCLDKNCSTITIHFLDFKKYAPAYFSTLYGWRAIYSVTKTREKPQLYTARLEQPLNEINLTITDFHIEAQQYEKKIDILRELVKLIQRNMLLLVFVPVVVAFILLFYEIRRKK</sequence>
<dbReference type="KEGG" id="tcb:TCARB_1420"/>
<proteinExistence type="predicted"/>
<protein>
    <submittedName>
        <fullName evidence="2">Uncharacterized protein</fullName>
    </submittedName>
</protein>
<dbReference type="EMBL" id="CP007493">
    <property type="protein sequence ID" value="AJB42466.1"/>
    <property type="molecule type" value="Genomic_DNA"/>
</dbReference>
<dbReference type="RefSeq" id="WP_052887067.1">
    <property type="nucleotide sequence ID" value="NZ_CP007493.1"/>
</dbReference>
<dbReference type="AlphaFoldDB" id="A0A3G1A6B3"/>
<reference evidence="3" key="1">
    <citation type="book" date="2010" name="EXTREMOPHILES" publisher="0:0-0">
        <title>Complete genome sequences of ten hyperthermophilic archaea reveal their metabolic capabilities and possible ecological roles.</title>
        <editorList>
            <person name="?"/>
        </editorList>
        <authorList>
            <person name="Ravin N.V."/>
            <person name="Mardanov A.V."/>
            <person name="Bonch-Osmolovskaya E.A."/>
            <person name="Skryabin K.G."/>
        </authorList>
    </citation>
    <scope>NUCLEOTIDE SEQUENCE [LARGE SCALE GENOMIC DNA]</scope>
    <source>
        <strain evidence="3">1505</strain>
    </source>
</reference>
<keyword evidence="1" id="KW-0472">Membrane</keyword>
<feature type="transmembrane region" description="Helical" evidence="1">
    <location>
        <begin position="453"/>
        <end position="470"/>
    </location>
</feature>
<evidence type="ECO:0000256" key="1">
    <source>
        <dbReference type="SAM" id="Phobius"/>
    </source>
</evidence>
<gene>
    <name evidence="2" type="ORF">TCARB_1420</name>
</gene>
<keyword evidence="1" id="KW-0812">Transmembrane</keyword>
<keyword evidence="1" id="KW-1133">Transmembrane helix</keyword>
<dbReference type="GeneID" id="25406826"/>
<evidence type="ECO:0000313" key="2">
    <source>
        <dbReference type="EMBL" id="AJB42466.1"/>
    </source>
</evidence>
<organism evidence="2 3">
    <name type="scientific">Thermofilum adornatum 1505</name>
    <dbReference type="NCBI Taxonomy" id="697581"/>
    <lineage>
        <taxon>Archaea</taxon>
        <taxon>Thermoproteota</taxon>
        <taxon>Thermoprotei</taxon>
        <taxon>Thermofilales</taxon>
        <taxon>Thermofilaceae</taxon>
        <taxon>Thermofilum</taxon>
    </lineage>
</organism>